<evidence type="ECO:0000313" key="2">
    <source>
        <dbReference type="Proteomes" id="UP000184731"/>
    </source>
</evidence>
<dbReference type="RefSeq" id="WP_148698221.1">
    <property type="nucleotide sequence ID" value="NZ_CP017834.1"/>
</dbReference>
<name>A0A1L4D2P8_9BACT</name>
<dbReference type="STRING" id="1915309.AXG55_11345"/>
<proteinExistence type="predicted"/>
<evidence type="ECO:0000313" key="1">
    <source>
        <dbReference type="EMBL" id="APJ04470.1"/>
    </source>
</evidence>
<sequence>MKNFKVYLTLSDESIKQPLQDMIKNNFNLSENENDCDIYLTDDHTKKSTSATNMLVANVTKIPEFKGQADIEGFNHYVVYNENDFLVDRVKQALMRQWSLKKGNDNGNITGVRSLIPMDNVQNIQGIDLPIIKTFEVSDSRQRLKYAEELEKFFAQIEPIIGGQNPVLSQYAVEIQEELLMNAIWDANPKHEKKPRTVPVELEKDEVVKLEWGFNGKDLAISVRDNFGRLNPAIMSKYVKFIFKTGTPDFHQLGQQNVSAGLGMYMILQRANLLSVFISQNTVTDVGVVICLTKKKRAKTQAPKALDIIHVDKK</sequence>
<gene>
    <name evidence="1" type="ORF">AXG55_11345</name>
</gene>
<accession>A0A1L4D2P8</accession>
<dbReference type="OrthoDB" id="5288474at2"/>
<organism evidence="1 2">
    <name type="scientific">Silvanigrella aquatica</name>
    <dbReference type="NCBI Taxonomy" id="1915309"/>
    <lineage>
        <taxon>Bacteria</taxon>
        <taxon>Pseudomonadati</taxon>
        <taxon>Bdellovibrionota</taxon>
        <taxon>Oligoflexia</taxon>
        <taxon>Silvanigrellales</taxon>
        <taxon>Silvanigrellaceae</taxon>
        <taxon>Silvanigrella</taxon>
    </lineage>
</organism>
<dbReference type="KEGG" id="saqi:AXG55_11345"/>
<keyword evidence="2" id="KW-1185">Reference proteome</keyword>
<dbReference type="Proteomes" id="UP000184731">
    <property type="component" value="Chromosome"/>
</dbReference>
<reference evidence="1 2" key="1">
    <citation type="submission" date="2016-10" db="EMBL/GenBank/DDBJ databases">
        <title>Silvanigrella aquatica sp. nov., isolated from a freshwater lake located in the Black Forest, Germany, description of Silvanigrellaceae fam. nov., Silvanigrellales ord. nov., reclassification of the order Bdellovibrionales in the class Oligoflexia, reclassification of the families Bacteriovoracaceae and Halobacteriovoraceae in the new order Bacteriovoracales ord. nov., and reclassification of the family Pseudobacteriovoracaceae in the order Oligoflexiales.</title>
        <authorList>
            <person name="Hahn M.W."/>
            <person name="Schmidt J."/>
            <person name="Koll U."/>
            <person name="Rohde M."/>
            <person name="Verbag S."/>
            <person name="Pitt A."/>
            <person name="Nakai R."/>
            <person name="Naganuma T."/>
            <person name="Lang E."/>
        </authorList>
    </citation>
    <scope>NUCLEOTIDE SEQUENCE [LARGE SCALE GENOMIC DNA]</scope>
    <source>
        <strain evidence="1 2">MWH-Nonnen-W8red</strain>
    </source>
</reference>
<dbReference type="AlphaFoldDB" id="A0A1L4D2P8"/>
<protein>
    <submittedName>
        <fullName evidence="1">Uncharacterized protein</fullName>
    </submittedName>
</protein>
<dbReference type="EMBL" id="CP017834">
    <property type="protein sequence ID" value="APJ04470.1"/>
    <property type="molecule type" value="Genomic_DNA"/>
</dbReference>